<organism evidence="2 3">
    <name type="scientific">Roseicella aerolata</name>
    <dbReference type="NCBI Taxonomy" id="2883479"/>
    <lineage>
        <taxon>Bacteria</taxon>
        <taxon>Pseudomonadati</taxon>
        <taxon>Pseudomonadota</taxon>
        <taxon>Alphaproteobacteria</taxon>
        <taxon>Acetobacterales</taxon>
        <taxon>Roseomonadaceae</taxon>
        <taxon>Roseicella</taxon>
    </lineage>
</organism>
<dbReference type="RefSeq" id="WP_226608474.1">
    <property type="nucleotide sequence ID" value="NZ_JAJAQI010000015.1"/>
</dbReference>
<reference evidence="2" key="1">
    <citation type="submission" date="2021-10" db="EMBL/GenBank/DDBJ databases">
        <title>Roseicella aerolatum sp. nov., isolated from aerosols of e-waste dismantling site.</title>
        <authorList>
            <person name="Qin T."/>
        </authorList>
    </citation>
    <scope>NUCLEOTIDE SEQUENCE</scope>
    <source>
        <strain evidence="2">GB24</strain>
    </source>
</reference>
<keyword evidence="1" id="KW-0472">Membrane</keyword>
<comment type="caution">
    <text evidence="2">The sequence shown here is derived from an EMBL/GenBank/DDBJ whole genome shotgun (WGS) entry which is preliminary data.</text>
</comment>
<dbReference type="Proteomes" id="UP001139311">
    <property type="component" value="Unassembled WGS sequence"/>
</dbReference>
<feature type="transmembrane region" description="Helical" evidence="1">
    <location>
        <begin position="12"/>
        <end position="36"/>
    </location>
</feature>
<keyword evidence="1" id="KW-1133">Transmembrane helix</keyword>
<protein>
    <submittedName>
        <fullName evidence="2">DUF3124 domain-containing protein</fullName>
    </submittedName>
</protein>
<dbReference type="AlphaFoldDB" id="A0A9X1IG36"/>
<dbReference type="InterPro" id="IPR021471">
    <property type="entry name" value="DUF3124"/>
</dbReference>
<dbReference type="EMBL" id="JAJAQI010000015">
    <property type="protein sequence ID" value="MCB4822425.1"/>
    <property type="molecule type" value="Genomic_DNA"/>
</dbReference>
<gene>
    <name evidence="2" type="ORF">LHA35_11830</name>
</gene>
<dbReference type="Pfam" id="PF11322">
    <property type="entry name" value="DUF3124"/>
    <property type="match status" value="1"/>
</dbReference>
<sequence>MKIGELKFGTFLRLWAVGVIVFASWGAAMVLVLQWAERTWPPEDRRQIAEAELRPDLAHFRPLDGPPPPAARGGVTYVPVYSTLYIGDREVQAGLAVTLSLRNTSPDHELVVHRVDYYDTAGTLLLRLADRPHAVPAMATAEFFIDRRDPAGGPGANYLVEWSIPEGGTDPLIETVMVGRLRNAGITLVGRGLVTATGDGAAPGRPGE</sequence>
<proteinExistence type="predicted"/>
<evidence type="ECO:0000256" key="1">
    <source>
        <dbReference type="SAM" id="Phobius"/>
    </source>
</evidence>
<name>A0A9X1IG36_9PROT</name>
<evidence type="ECO:0000313" key="2">
    <source>
        <dbReference type="EMBL" id="MCB4822425.1"/>
    </source>
</evidence>
<evidence type="ECO:0000313" key="3">
    <source>
        <dbReference type="Proteomes" id="UP001139311"/>
    </source>
</evidence>
<keyword evidence="1" id="KW-0812">Transmembrane</keyword>
<keyword evidence="3" id="KW-1185">Reference proteome</keyword>
<accession>A0A9X1IG36</accession>